<dbReference type="RefSeq" id="WP_011313116.1">
    <property type="nucleotide sequence ID" value="NC_007404.1"/>
</dbReference>
<dbReference type="SUPFAM" id="SSF46785">
    <property type="entry name" value="Winged helix' DNA-binding domain"/>
    <property type="match status" value="1"/>
</dbReference>
<dbReference type="InterPro" id="IPR036390">
    <property type="entry name" value="WH_DNA-bd_sf"/>
</dbReference>
<dbReference type="Gene3D" id="1.10.10.10">
    <property type="entry name" value="Winged helix-like DNA-binding domain superfamily/Winged helix DNA-binding domain"/>
    <property type="match status" value="1"/>
</dbReference>
<sequence>MLNYKHLHYFRTVAKAGAINRAAEKLHLTPQTLSGQLSAFEQRLGVALFRRSGRRLELTDAGHTALTYADEIFQVGAELEDALQNRAAAPVRPFRVGIADVVPKAIAYQLLAPALTLAEPVRLVCKEDRLEALAAALSIHRLDMVLADRPLPSTMDVKGYSHPLGECGIAFLAAPAVAASAGSDFPANLHGAPLLVPGEDSALHGPLLRWLERRGLQPVVVGEFDDSALMSAFGQAGAGVFPVPLSTAGEVMRQYAVVDLGRTLEIRERFFAISVERRLSHPAVVAVSEAAHQRFQHANDD</sequence>
<dbReference type="PANTHER" id="PTHR30293">
    <property type="entry name" value="TRANSCRIPTIONAL REGULATORY PROTEIN NAC-RELATED"/>
    <property type="match status" value="1"/>
</dbReference>
<evidence type="ECO:0000256" key="1">
    <source>
        <dbReference type="ARBA" id="ARBA00009437"/>
    </source>
</evidence>
<dbReference type="Pfam" id="PF03466">
    <property type="entry name" value="LysR_substrate"/>
    <property type="match status" value="1"/>
</dbReference>
<gene>
    <name evidence="7" type="ordered locus">Tbd_2604</name>
</gene>
<dbReference type="InterPro" id="IPR036388">
    <property type="entry name" value="WH-like_DNA-bd_sf"/>
</dbReference>
<dbReference type="HOGENOM" id="CLU_039613_9_0_4"/>
<dbReference type="OrthoDB" id="464481at2"/>
<evidence type="ECO:0000256" key="3">
    <source>
        <dbReference type="ARBA" id="ARBA00023125"/>
    </source>
</evidence>
<evidence type="ECO:0000256" key="4">
    <source>
        <dbReference type="ARBA" id="ARBA00023159"/>
    </source>
</evidence>
<dbReference type="FunFam" id="1.10.10.10:FF:000001">
    <property type="entry name" value="LysR family transcriptional regulator"/>
    <property type="match status" value="1"/>
</dbReference>
<dbReference type="GO" id="GO:0003700">
    <property type="term" value="F:DNA-binding transcription factor activity"/>
    <property type="evidence" value="ECO:0007669"/>
    <property type="project" value="InterPro"/>
</dbReference>
<evidence type="ECO:0000313" key="7">
    <source>
        <dbReference type="EMBL" id="AAZ98557.1"/>
    </source>
</evidence>
<dbReference type="PANTHER" id="PTHR30293:SF2">
    <property type="entry name" value="TRANSCRIPTIONAL ACTIVATOR PROTEIN NHAR"/>
    <property type="match status" value="1"/>
</dbReference>
<dbReference type="CDD" id="cd08429">
    <property type="entry name" value="PBP2_NhaR"/>
    <property type="match status" value="1"/>
</dbReference>
<dbReference type="EMBL" id="CP000116">
    <property type="protein sequence ID" value="AAZ98557.1"/>
    <property type="molecule type" value="Genomic_DNA"/>
</dbReference>
<accession>Q3SFP9</accession>
<dbReference type="eggNOG" id="COG0583">
    <property type="taxonomic scope" value="Bacteria"/>
</dbReference>
<dbReference type="InterPro" id="IPR005119">
    <property type="entry name" value="LysR_subst-bd"/>
</dbReference>
<dbReference type="Proteomes" id="UP000008291">
    <property type="component" value="Chromosome"/>
</dbReference>
<evidence type="ECO:0000256" key="2">
    <source>
        <dbReference type="ARBA" id="ARBA00023015"/>
    </source>
</evidence>
<keyword evidence="4" id="KW-0010">Activator</keyword>
<dbReference type="KEGG" id="tbd:Tbd_2604"/>
<evidence type="ECO:0000313" key="8">
    <source>
        <dbReference type="Proteomes" id="UP000008291"/>
    </source>
</evidence>
<dbReference type="STRING" id="292415.Tbd_2604"/>
<keyword evidence="3" id="KW-0238">DNA-binding</keyword>
<comment type="similarity">
    <text evidence="1">Belongs to the LysR transcriptional regulatory family.</text>
</comment>
<keyword evidence="5" id="KW-0804">Transcription</keyword>
<reference evidence="7 8" key="1">
    <citation type="journal article" date="2006" name="J. Bacteriol.">
        <title>The genome sequence of the obligately chemolithoautotrophic, facultatively anaerobic bacterium Thiobacillus denitrificans.</title>
        <authorList>
            <person name="Beller H.R."/>
            <person name="Chain P.S."/>
            <person name="Letain T.E."/>
            <person name="Chakicherla A."/>
            <person name="Larimer F.W."/>
            <person name="Richardson P.M."/>
            <person name="Coleman M.A."/>
            <person name="Wood A.P."/>
            <person name="Kelly D.P."/>
        </authorList>
    </citation>
    <scope>NUCLEOTIDE SEQUENCE [LARGE SCALE GENOMIC DNA]</scope>
    <source>
        <strain evidence="7 8">ATCC 25259</strain>
    </source>
</reference>
<name>Q3SFP9_THIDA</name>
<keyword evidence="2" id="KW-0805">Transcription regulation</keyword>
<organism evidence="7 8">
    <name type="scientific">Thiobacillus denitrificans (strain ATCC 25259 / T1)</name>
    <dbReference type="NCBI Taxonomy" id="292415"/>
    <lineage>
        <taxon>Bacteria</taxon>
        <taxon>Pseudomonadati</taxon>
        <taxon>Pseudomonadota</taxon>
        <taxon>Betaproteobacteria</taxon>
        <taxon>Nitrosomonadales</taxon>
        <taxon>Thiobacillaceae</taxon>
        <taxon>Thiobacillus</taxon>
    </lineage>
</organism>
<evidence type="ECO:0000256" key="5">
    <source>
        <dbReference type="ARBA" id="ARBA00023163"/>
    </source>
</evidence>
<dbReference type="Pfam" id="PF00126">
    <property type="entry name" value="HTH_1"/>
    <property type="match status" value="1"/>
</dbReference>
<dbReference type="GO" id="GO:0003677">
    <property type="term" value="F:DNA binding"/>
    <property type="evidence" value="ECO:0007669"/>
    <property type="project" value="UniProtKB-KW"/>
</dbReference>
<evidence type="ECO:0000259" key="6">
    <source>
        <dbReference type="PROSITE" id="PS50931"/>
    </source>
</evidence>
<protein>
    <submittedName>
        <fullName evidence="7">Transcriptional regulator, LysR family</fullName>
    </submittedName>
</protein>
<dbReference type="Gene3D" id="3.40.190.290">
    <property type="match status" value="1"/>
</dbReference>
<dbReference type="PROSITE" id="PS50931">
    <property type="entry name" value="HTH_LYSR"/>
    <property type="match status" value="1"/>
</dbReference>
<dbReference type="NCBIfam" id="NF008284">
    <property type="entry name" value="PRK11062.1"/>
    <property type="match status" value="1"/>
</dbReference>
<dbReference type="AlphaFoldDB" id="Q3SFP9"/>
<feature type="domain" description="HTH lysR-type" evidence="6">
    <location>
        <begin position="2"/>
        <end position="59"/>
    </location>
</feature>
<dbReference type="InterPro" id="IPR000847">
    <property type="entry name" value="LysR_HTH_N"/>
</dbReference>
<dbReference type="GO" id="GO:2000142">
    <property type="term" value="P:regulation of DNA-templated transcription initiation"/>
    <property type="evidence" value="ECO:0007669"/>
    <property type="project" value="TreeGrafter"/>
</dbReference>
<keyword evidence="8" id="KW-1185">Reference proteome</keyword>
<proteinExistence type="inferred from homology"/>
<dbReference type="SUPFAM" id="SSF53850">
    <property type="entry name" value="Periplasmic binding protein-like II"/>
    <property type="match status" value="1"/>
</dbReference>